<keyword evidence="5" id="KW-0175">Coiled coil</keyword>
<dbReference type="Pfam" id="PF00072">
    <property type="entry name" value="Response_reg"/>
    <property type="match status" value="1"/>
</dbReference>
<dbReference type="InterPro" id="IPR003661">
    <property type="entry name" value="HisK_dim/P_dom"/>
</dbReference>
<proteinExistence type="predicted"/>
<keyword evidence="8" id="KW-0547">Nucleotide-binding</keyword>
<evidence type="ECO:0000259" key="7">
    <source>
        <dbReference type="PROSITE" id="PS50110"/>
    </source>
</evidence>
<dbReference type="PANTHER" id="PTHR43547:SF2">
    <property type="entry name" value="HYBRID SIGNAL TRANSDUCTION HISTIDINE KINASE C"/>
    <property type="match status" value="1"/>
</dbReference>
<feature type="modified residue" description="4-aspartylphosphate" evidence="4">
    <location>
        <position position="569"/>
    </location>
</feature>
<dbReference type="Pfam" id="PF02518">
    <property type="entry name" value="HATPase_c"/>
    <property type="match status" value="1"/>
</dbReference>
<dbReference type="PROSITE" id="PS50110">
    <property type="entry name" value="RESPONSE_REGULATORY"/>
    <property type="match status" value="1"/>
</dbReference>
<evidence type="ECO:0000256" key="2">
    <source>
        <dbReference type="ARBA" id="ARBA00012438"/>
    </source>
</evidence>
<dbReference type="Gene3D" id="3.30.565.10">
    <property type="entry name" value="Histidine kinase-like ATPase, C-terminal domain"/>
    <property type="match status" value="1"/>
</dbReference>
<evidence type="ECO:0000256" key="5">
    <source>
        <dbReference type="SAM" id="Coils"/>
    </source>
</evidence>
<dbReference type="InterPro" id="IPR011006">
    <property type="entry name" value="CheY-like_superfamily"/>
</dbReference>
<dbReference type="EC" id="2.7.13.3" evidence="2"/>
<dbReference type="SMART" id="SM00387">
    <property type="entry name" value="HATPase_c"/>
    <property type="match status" value="1"/>
</dbReference>
<dbReference type="SUPFAM" id="SSF55874">
    <property type="entry name" value="ATPase domain of HSP90 chaperone/DNA topoisomerase II/histidine kinase"/>
    <property type="match status" value="1"/>
</dbReference>
<keyword evidence="3 4" id="KW-0597">Phosphoprotein</keyword>
<sequence>MTVRASGGKFELDGGVPRSLLSFDDGRAAFLTNGAGFGHVVQFYDQDEFLNDTMLQFLGGGLSEGDSLIVVAVPTHRDAFQRSLAARGFDVQLLCESNQLTLLDAHELLSRFMVGSMPDKDLFENEVGRLIETTLCRRKDAKLRIFGEMVDVLCQAGNPLGAVRLEEMWNELAAVHSFSLLCGYSMSSFQKVADVTAFEDVCSRHSHVFPTESYSGLDGSEARLREIGMLQQRARALESEIERRKDLEKRLREALEREVSQSRMKDEFLATVSHELRTPLNAILGWASMMRVDPSLDVAKALDTIERNARSQGRLIEDVLDMSRIITGKLKIERHPIDLASVIRSALEVVAPTAQAKDIRIETRIGVDPCPFYGDADRLQQILWNLLSNALKFTPNEGSIQVRLEQHGSSFEVQVIDTGRGIEPAFLPHIFERFRQADTSTTRAERGLGLGLAIVRYLVELHGGTIRAHSEGEGTGSRFVMHLPVPAVRDTGAKTPATDAVPPRSTPAGAGTKKVLEGLRVVACEDDQDARDLLFHVMKAAGALVRVAGSAHEALEHVKEFRPDVVVSDIGLPEVDGYAFMRQLRALPEDKGGRTPAIALTAYARGQDARKAFFAGYQLHLAKPVEPGELVMMVANLAGRLTDS</sequence>
<dbReference type="CDD" id="cd17580">
    <property type="entry name" value="REC_2_DhkD-like"/>
    <property type="match status" value="1"/>
</dbReference>
<dbReference type="InterPro" id="IPR036097">
    <property type="entry name" value="HisK_dim/P_sf"/>
</dbReference>
<evidence type="ECO:0000259" key="6">
    <source>
        <dbReference type="PROSITE" id="PS50109"/>
    </source>
</evidence>
<dbReference type="SUPFAM" id="SSF52172">
    <property type="entry name" value="CheY-like"/>
    <property type="match status" value="1"/>
</dbReference>
<dbReference type="EMBL" id="CP089982">
    <property type="protein sequence ID" value="WXA95308.1"/>
    <property type="molecule type" value="Genomic_DNA"/>
</dbReference>
<dbReference type="CDD" id="cd00082">
    <property type="entry name" value="HisKA"/>
    <property type="match status" value="1"/>
</dbReference>
<gene>
    <name evidence="8" type="ORF">LZC95_00445</name>
</gene>
<dbReference type="RefSeq" id="WP_394845915.1">
    <property type="nucleotide sequence ID" value="NZ_CP089982.1"/>
</dbReference>
<reference evidence="8 9" key="1">
    <citation type="submission" date="2021-12" db="EMBL/GenBank/DDBJ databases">
        <title>Discovery of the Pendulisporaceae a myxobacterial family with distinct sporulation behavior and unique specialized metabolism.</title>
        <authorList>
            <person name="Garcia R."/>
            <person name="Popoff A."/>
            <person name="Bader C.D."/>
            <person name="Loehr J."/>
            <person name="Walesch S."/>
            <person name="Walt C."/>
            <person name="Boldt J."/>
            <person name="Bunk B."/>
            <person name="Haeckl F.J.F.P.J."/>
            <person name="Gunesch A.P."/>
            <person name="Birkelbach J."/>
            <person name="Nuebel U."/>
            <person name="Pietschmann T."/>
            <person name="Bach T."/>
            <person name="Mueller R."/>
        </authorList>
    </citation>
    <scope>NUCLEOTIDE SEQUENCE [LARGE SCALE GENOMIC DNA]</scope>
    <source>
        <strain evidence="8 9">MSr12523</strain>
    </source>
</reference>
<evidence type="ECO:0000313" key="8">
    <source>
        <dbReference type="EMBL" id="WXA95308.1"/>
    </source>
</evidence>
<dbReference type="Gene3D" id="3.40.50.2300">
    <property type="match status" value="1"/>
</dbReference>
<keyword evidence="9" id="KW-1185">Reference proteome</keyword>
<name>A0ABZ2K9E8_9BACT</name>
<accession>A0ABZ2K9E8</accession>
<dbReference type="SMART" id="SM00388">
    <property type="entry name" value="HisKA"/>
    <property type="match status" value="1"/>
</dbReference>
<dbReference type="Pfam" id="PF14417">
    <property type="entry name" value="MEDS"/>
    <property type="match status" value="1"/>
</dbReference>
<dbReference type="InterPro" id="IPR005467">
    <property type="entry name" value="His_kinase_dom"/>
</dbReference>
<dbReference type="InterPro" id="IPR003594">
    <property type="entry name" value="HATPase_dom"/>
</dbReference>
<keyword evidence="8" id="KW-0067">ATP-binding</keyword>
<evidence type="ECO:0000256" key="3">
    <source>
        <dbReference type="ARBA" id="ARBA00022553"/>
    </source>
</evidence>
<dbReference type="Proteomes" id="UP001379533">
    <property type="component" value="Chromosome"/>
</dbReference>
<dbReference type="Gene3D" id="1.10.287.130">
    <property type="match status" value="1"/>
</dbReference>
<dbReference type="GO" id="GO:0005524">
    <property type="term" value="F:ATP binding"/>
    <property type="evidence" value="ECO:0007669"/>
    <property type="project" value="UniProtKB-KW"/>
</dbReference>
<dbReference type="SUPFAM" id="SSF47384">
    <property type="entry name" value="Homodimeric domain of signal transducing histidine kinase"/>
    <property type="match status" value="1"/>
</dbReference>
<dbReference type="InterPro" id="IPR004358">
    <property type="entry name" value="Sig_transdc_His_kin-like_C"/>
</dbReference>
<dbReference type="Pfam" id="PF00512">
    <property type="entry name" value="HisKA"/>
    <property type="match status" value="1"/>
</dbReference>
<evidence type="ECO:0000313" key="9">
    <source>
        <dbReference type="Proteomes" id="UP001379533"/>
    </source>
</evidence>
<dbReference type="PROSITE" id="PS50109">
    <property type="entry name" value="HIS_KIN"/>
    <property type="match status" value="1"/>
</dbReference>
<feature type="coiled-coil region" evidence="5">
    <location>
        <begin position="227"/>
        <end position="258"/>
    </location>
</feature>
<feature type="domain" description="Histidine kinase" evidence="6">
    <location>
        <begin position="271"/>
        <end position="487"/>
    </location>
</feature>
<dbReference type="InterPro" id="IPR025847">
    <property type="entry name" value="MEDS_domain"/>
</dbReference>
<comment type="catalytic activity">
    <reaction evidence="1">
        <text>ATP + protein L-histidine = ADP + protein N-phospho-L-histidine.</text>
        <dbReference type="EC" id="2.7.13.3"/>
    </reaction>
</comment>
<evidence type="ECO:0000256" key="1">
    <source>
        <dbReference type="ARBA" id="ARBA00000085"/>
    </source>
</evidence>
<evidence type="ECO:0000256" key="4">
    <source>
        <dbReference type="PROSITE-ProRule" id="PRU00169"/>
    </source>
</evidence>
<dbReference type="PRINTS" id="PR00344">
    <property type="entry name" value="BCTRLSENSOR"/>
</dbReference>
<organism evidence="8 9">
    <name type="scientific">Pendulispora brunnea</name>
    <dbReference type="NCBI Taxonomy" id="2905690"/>
    <lineage>
        <taxon>Bacteria</taxon>
        <taxon>Pseudomonadati</taxon>
        <taxon>Myxococcota</taxon>
        <taxon>Myxococcia</taxon>
        <taxon>Myxococcales</taxon>
        <taxon>Sorangiineae</taxon>
        <taxon>Pendulisporaceae</taxon>
        <taxon>Pendulispora</taxon>
    </lineage>
</organism>
<feature type="domain" description="Response regulatory" evidence="7">
    <location>
        <begin position="520"/>
        <end position="638"/>
    </location>
</feature>
<dbReference type="PANTHER" id="PTHR43547">
    <property type="entry name" value="TWO-COMPONENT HISTIDINE KINASE"/>
    <property type="match status" value="1"/>
</dbReference>
<dbReference type="SMART" id="SM00448">
    <property type="entry name" value="REC"/>
    <property type="match status" value="1"/>
</dbReference>
<dbReference type="InterPro" id="IPR001789">
    <property type="entry name" value="Sig_transdc_resp-reg_receiver"/>
</dbReference>
<protein>
    <recommendedName>
        <fullName evidence="2">histidine kinase</fullName>
        <ecNumber evidence="2">2.7.13.3</ecNumber>
    </recommendedName>
</protein>
<dbReference type="InterPro" id="IPR036890">
    <property type="entry name" value="HATPase_C_sf"/>
</dbReference>
<dbReference type="CDD" id="cd16922">
    <property type="entry name" value="HATPase_EvgS-ArcB-TorS-like"/>
    <property type="match status" value="1"/>
</dbReference>